<evidence type="ECO:0008006" key="4">
    <source>
        <dbReference type="Google" id="ProtNLM"/>
    </source>
</evidence>
<gene>
    <name evidence="2" type="ORF">NCTC8139_00251</name>
</gene>
<evidence type="ECO:0000313" key="3">
    <source>
        <dbReference type="Proteomes" id="UP000360750"/>
    </source>
</evidence>
<protein>
    <recommendedName>
        <fullName evidence="4">Ribosomally synthesized peptide with SipW-like signal peptide</fullName>
    </recommendedName>
</protein>
<dbReference type="EMBL" id="CAACYD010000003">
    <property type="protein sequence ID" value="VFA81186.1"/>
    <property type="molecule type" value="Genomic_DNA"/>
</dbReference>
<sequence length="187" mass="18765">MRRIHWSPNVSRRVRALLSCGILLTTGTLGTTALWSTTAATTSGTFTTANIELRVNGTDAYTFTFPGSLLPGSTTAAVVNVQNVGSVAIRYNARVSSSDALGQAMQLKVTAGGSVSGSTCTAGTGLVADGVSITGADAAFATSRGPLAATSGVEALCLQLTLPMSAPGTLAGNTGKTVKFTFDATAA</sequence>
<comment type="caution">
    <text evidence="2">The sequence shown here is derived from an EMBL/GenBank/DDBJ whole genome shotgun (WGS) entry which is preliminary data.</text>
</comment>
<proteinExistence type="predicted"/>
<dbReference type="AlphaFoldDB" id="A0ABD7UXT0"/>
<feature type="chain" id="PRO_5044797678" description="Ribosomally synthesized peptide with SipW-like signal peptide" evidence="1">
    <location>
        <begin position="34"/>
        <end position="187"/>
    </location>
</feature>
<organism evidence="2 3">
    <name type="scientific">Gordonia paraffinivorans</name>
    <dbReference type="NCBI Taxonomy" id="175628"/>
    <lineage>
        <taxon>Bacteria</taxon>
        <taxon>Bacillati</taxon>
        <taxon>Actinomycetota</taxon>
        <taxon>Actinomycetes</taxon>
        <taxon>Mycobacteriales</taxon>
        <taxon>Gordoniaceae</taxon>
        <taxon>Gordonia</taxon>
    </lineage>
</organism>
<keyword evidence="1" id="KW-0732">Signal</keyword>
<reference evidence="2 3" key="1">
    <citation type="submission" date="2019-02" db="EMBL/GenBank/DDBJ databases">
        <authorList>
            <consortium name="Pathogen Informatics"/>
        </authorList>
    </citation>
    <scope>NUCLEOTIDE SEQUENCE [LARGE SCALE GENOMIC DNA]</scope>
    <source>
        <strain evidence="2 3">3012STDY6756503</strain>
    </source>
</reference>
<name>A0ABD7UXT0_9ACTN</name>
<feature type="signal peptide" evidence="1">
    <location>
        <begin position="1"/>
        <end position="33"/>
    </location>
</feature>
<dbReference type="Proteomes" id="UP000360750">
    <property type="component" value="Unassembled WGS sequence"/>
</dbReference>
<accession>A0ABD7UXT0</accession>
<evidence type="ECO:0000256" key="1">
    <source>
        <dbReference type="SAM" id="SignalP"/>
    </source>
</evidence>
<evidence type="ECO:0000313" key="2">
    <source>
        <dbReference type="EMBL" id="VFA81186.1"/>
    </source>
</evidence>